<dbReference type="AlphaFoldDB" id="A0A9J6RHK5"/>
<proteinExistence type="predicted"/>
<keyword evidence="1" id="KW-0472">Membrane</keyword>
<reference evidence="2 3" key="1">
    <citation type="submission" date="2022-12" db="EMBL/GenBank/DDBJ databases">
        <title>Dasania phycosphaerae sp. nov., isolated from particulate material of the south coast of Korea.</title>
        <authorList>
            <person name="Jiang Y."/>
        </authorList>
    </citation>
    <scope>NUCLEOTIDE SEQUENCE [LARGE SCALE GENOMIC DNA]</scope>
    <source>
        <strain evidence="2 3">GY-19</strain>
    </source>
</reference>
<protein>
    <submittedName>
        <fullName evidence="2">Uncharacterized protein</fullName>
    </submittedName>
</protein>
<sequence length="164" mass="18660">MESPETYNRVSQIESTFTHNSLKWLKTLSLLSLVVVAGLTYTQQLDLSLGLLLGTGALLIALLLWRIIISRSRRCRFCGGELHYINREMILNSHYLAMQGVKQGDYYYARSDWAKKHSPTGWAKISHRAQACHYCRISKEGYSAHQQAASEQELQALKLTAKSR</sequence>
<feature type="transmembrane region" description="Helical" evidence="1">
    <location>
        <begin position="47"/>
        <end position="68"/>
    </location>
</feature>
<name>A0A9J6RHK5_9GAMM</name>
<dbReference type="RefSeq" id="WP_258330080.1">
    <property type="nucleotide sequence ID" value="NZ_JAPTGG010000001.1"/>
</dbReference>
<keyword evidence="3" id="KW-1185">Reference proteome</keyword>
<evidence type="ECO:0000313" key="3">
    <source>
        <dbReference type="Proteomes" id="UP001069090"/>
    </source>
</evidence>
<evidence type="ECO:0000256" key="1">
    <source>
        <dbReference type="SAM" id="Phobius"/>
    </source>
</evidence>
<dbReference type="EMBL" id="JAPTGG010000001">
    <property type="protein sequence ID" value="MCZ0863932.1"/>
    <property type="molecule type" value="Genomic_DNA"/>
</dbReference>
<gene>
    <name evidence="2" type="ORF">O0V09_01900</name>
</gene>
<keyword evidence="1" id="KW-0812">Transmembrane</keyword>
<keyword evidence="1" id="KW-1133">Transmembrane helix</keyword>
<comment type="caution">
    <text evidence="2">The sequence shown here is derived from an EMBL/GenBank/DDBJ whole genome shotgun (WGS) entry which is preliminary data.</text>
</comment>
<feature type="transmembrane region" description="Helical" evidence="1">
    <location>
        <begin position="21"/>
        <end position="41"/>
    </location>
</feature>
<accession>A0A9J6RHK5</accession>
<dbReference type="Proteomes" id="UP001069090">
    <property type="component" value="Unassembled WGS sequence"/>
</dbReference>
<organism evidence="2 3">
    <name type="scientific">Dasania phycosphaerae</name>
    <dbReference type="NCBI Taxonomy" id="2950436"/>
    <lineage>
        <taxon>Bacteria</taxon>
        <taxon>Pseudomonadati</taxon>
        <taxon>Pseudomonadota</taxon>
        <taxon>Gammaproteobacteria</taxon>
        <taxon>Cellvibrionales</taxon>
        <taxon>Spongiibacteraceae</taxon>
        <taxon>Dasania</taxon>
    </lineage>
</organism>
<evidence type="ECO:0000313" key="2">
    <source>
        <dbReference type="EMBL" id="MCZ0863932.1"/>
    </source>
</evidence>